<proteinExistence type="predicted"/>
<organismHost>
    <name type="scientific">Pyramimonas plurioculata</name>
    <dbReference type="NCBI Taxonomy" id="36893"/>
</organismHost>
<gene>
    <name evidence="1" type="ORF">HWQ62_00194</name>
</gene>
<sequence>MISLLSLLLILLIYITLEYIGNPKETYTDEIQSNFFENDDFDIVTESRVVNGDNMDDDVSPADEMDSLNNSTSKNTIDEIQRNQELIFNLFIIEVEKYNNAKKVLLYDSRNDCNLKRYKSWLTTIEQTISDNTSKLEKTECQDFKNNYCKNTDGYFSSDGSLYVGRVNEFKNAVNECFVVCQDEDLDSLREYKKQFYNTLFDILIRGTVLKKVTGDIFDKSNSNKYEYLINYNRNTTIAEVEMNLDAFSSTSEDHNNLVVELHSFIEILELEIRKFIAKQQIRMDEKDELISTYQARHYELVYNTVQPTNLIVEEEYM</sequence>
<organism evidence="1">
    <name type="scientific">Pyramimonas orientalis virus</name>
    <name type="common">PoV01</name>
    <dbReference type="NCBI Taxonomy" id="455367"/>
    <lineage>
        <taxon>Viruses</taxon>
        <taxon>Varidnaviria</taxon>
        <taxon>Bamfordvirae</taxon>
        <taxon>Nucleocytoviricota</taxon>
        <taxon>Megaviricetes</taxon>
        <taxon>Imitervirales</taxon>
        <taxon>Allomimiviridae</taxon>
        <taxon>Heliosvirus</taxon>
        <taxon>Heliosvirus raunefjordenense</taxon>
    </lineage>
</organism>
<reference evidence="1" key="1">
    <citation type="submission" date="2020-06" db="EMBL/GenBank/DDBJ databases">
        <title>Lateral gene transfer of anion-conducting channel rhodopsins between green algae and giant viruses.</title>
        <authorList>
            <person name="Rozenberg A."/>
            <person name="Oppermann J."/>
            <person name="Wietek J."/>
            <person name="Fernandez Lahore R.G."/>
            <person name="Sandaa R.-A."/>
            <person name="Bratbak G."/>
            <person name="Hegemann P."/>
            <person name="Beja O."/>
        </authorList>
    </citation>
    <scope>NUCLEOTIDE SEQUENCE</scope>
    <source>
        <strain evidence="1">01B</strain>
    </source>
</reference>
<accession>A0A7M3UNQ4</accession>
<dbReference type="EMBL" id="MT663535">
    <property type="protein sequence ID" value="QOI90331.1"/>
    <property type="molecule type" value="Genomic_DNA"/>
</dbReference>
<name>A0A7M3UNQ4_POV01</name>
<evidence type="ECO:0000313" key="1">
    <source>
        <dbReference type="EMBL" id="QOI90331.1"/>
    </source>
</evidence>
<protein>
    <submittedName>
        <fullName evidence="1">Uncharacterized protein</fullName>
    </submittedName>
</protein>